<dbReference type="InterPro" id="IPR007627">
    <property type="entry name" value="RNA_pol_sigma70_r2"/>
</dbReference>
<dbReference type="InterPro" id="IPR013324">
    <property type="entry name" value="RNA_pol_sigma_r3/r4-like"/>
</dbReference>
<keyword evidence="4" id="KW-0238">DNA-binding</keyword>
<accession>A0A1H3TZC2</accession>
<sequence length="165" mass="18327">MDGETDLRAIYAASAGRLVAVLYALTGDFAEAEDAVHEAFARALSRPAQLRKVDSPEAWLRTVAMNVARTRFRRRVLLDRILHSGRLRRPESTPPISPDRIALAEAMQDLPRPVRECLVLHYIADLTIADVAAVQQCSVDAVKSRLMRGRRALAARLGDKEESRA</sequence>
<dbReference type="InterPro" id="IPR039425">
    <property type="entry name" value="RNA_pol_sigma-70-like"/>
</dbReference>
<dbReference type="Gene3D" id="1.10.10.10">
    <property type="entry name" value="Winged helix-like DNA-binding domain superfamily/Winged helix DNA-binding domain"/>
    <property type="match status" value="1"/>
</dbReference>
<comment type="similarity">
    <text evidence="1">Belongs to the sigma-70 factor family. ECF subfamily.</text>
</comment>
<gene>
    <name evidence="8" type="ORF">SAMN05421684_6645</name>
</gene>
<evidence type="ECO:0000256" key="1">
    <source>
        <dbReference type="ARBA" id="ARBA00010641"/>
    </source>
</evidence>
<evidence type="ECO:0000256" key="2">
    <source>
        <dbReference type="ARBA" id="ARBA00023015"/>
    </source>
</evidence>
<feature type="domain" description="RNA polymerase sigma factor 70 region 4 type 2" evidence="7">
    <location>
        <begin position="102"/>
        <end position="153"/>
    </location>
</feature>
<proteinExistence type="inferred from homology"/>
<dbReference type="Proteomes" id="UP000199632">
    <property type="component" value="Unassembled WGS sequence"/>
</dbReference>
<dbReference type="InterPro" id="IPR036388">
    <property type="entry name" value="WH-like_DNA-bd_sf"/>
</dbReference>
<dbReference type="PANTHER" id="PTHR43133">
    <property type="entry name" value="RNA POLYMERASE ECF-TYPE SIGMA FACTO"/>
    <property type="match status" value="1"/>
</dbReference>
<evidence type="ECO:0000259" key="6">
    <source>
        <dbReference type="Pfam" id="PF04542"/>
    </source>
</evidence>
<evidence type="ECO:0000259" key="7">
    <source>
        <dbReference type="Pfam" id="PF08281"/>
    </source>
</evidence>
<reference evidence="9" key="1">
    <citation type="submission" date="2016-10" db="EMBL/GenBank/DDBJ databases">
        <authorList>
            <person name="Varghese N."/>
            <person name="Submissions S."/>
        </authorList>
    </citation>
    <scope>NUCLEOTIDE SEQUENCE [LARGE SCALE GENOMIC DNA]</scope>
    <source>
        <strain evidence="9">DSM 44718</strain>
    </source>
</reference>
<keyword evidence="3" id="KW-0731">Sigma factor</keyword>
<dbReference type="SUPFAM" id="SSF88659">
    <property type="entry name" value="Sigma3 and sigma4 domains of RNA polymerase sigma factors"/>
    <property type="match status" value="1"/>
</dbReference>
<dbReference type="EMBL" id="FNQB01000003">
    <property type="protein sequence ID" value="SDZ55553.1"/>
    <property type="molecule type" value="Genomic_DNA"/>
</dbReference>
<evidence type="ECO:0000256" key="3">
    <source>
        <dbReference type="ARBA" id="ARBA00023082"/>
    </source>
</evidence>
<dbReference type="NCBIfam" id="TIGR02937">
    <property type="entry name" value="sigma70-ECF"/>
    <property type="match status" value="1"/>
</dbReference>
<name>A0A1H3TZC2_9ACTN</name>
<dbReference type="Gene3D" id="1.10.1740.10">
    <property type="match status" value="1"/>
</dbReference>
<dbReference type="InterPro" id="IPR013249">
    <property type="entry name" value="RNA_pol_sigma70_r4_t2"/>
</dbReference>
<keyword evidence="2" id="KW-0805">Transcription regulation</keyword>
<evidence type="ECO:0000256" key="5">
    <source>
        <dbReference type="ARBA" id="ARBA00023163"/>
    </source>
</evidence>
<keyword evidence="5" id="KW-0804">Transcription</keyword>
<dbReference type="GO" id="GO:0003677">
    <property type="term" value="F:DNA binding"/>
    <property type="evidence" value="ECO:0007669"/>
    <property type="project" value="UniProtKB-KW"/>
</dbReference>
<feature type="domain" description="RNA polymerase sigma-70 region 2" evidence="6">
    <location>
        <begin position="11"/>
        <end position="75"/>
    </location>
</feature>
<dbReference type="OrthoDB" id="3777963at2"/>
<keyword evidence="9" id="KW-1185">Reference proteome</keyword>
<evidence type="ECO:0000313" key="8">
    <source>
        <dbReference type="EMBL" id="SDZ55553.1"/>
    </source>
</evidence>
<dbReference type="InterPro" id="IPR014284">
    <property type="entry name" value="RNA_pol_sigma-70_dom"/>
</dbReference>
<evidence type="ECO:0000313" key="9">
    <source>
        <dbReference type="Proteomes" id="UP000199632"/>
    </source>
</evidence>
<dbReference type="GO" id="GO:0006352">
    <property type="term" value="P:DNA-templated transcription initiation"/>
    <property type="evidence" value="ECO:0007669"/>
    <property type="project" value="InterPro"/>
</dbReference>
<dbReference type="Pfam" id="PF08281">
    <property type="entry name" value="Sigma70_r4_2"/>
    <property type="match status" value="1"/>
</dbReference>
<protein>
    <submittedName>
        <fullName evidence="8">RNA polymerase sigma-70 factor, ECF subfamily</fullName>
    </submittedName>
</protein>
<dbReference type="GO" id="GO:0016987">
    <property type="term" value="F:sigma factor activity"/>
    <property type="evidence" value="ECO:0007669"/>
    <property type="project" value="UniProtKB-KW"/>
</dbReference>
<dbReference type="Pfam" id="PF04542">
    <property type="entry name" value="Sigma70_r2"/>
    <property type="match status" value="1"/>
</dbReference>
<dbReference type="InterPro" id="IPR013325">
    <property type="entry name" value="RNA_pol_sigma_r2"/>
</dbReference>
<dbReference type="PANTHER" id="PTHR43133:SF50">
    <property type="entry name" value="ECF RNA POLYMERASE SIGMA FACTOR SIGM"/>
    <property type="match status" value="1"/>
</dbReference>
<dbReference type="SUPFAM" id="SSF88946">
    <property type="entry name" value="Sigma2 domain of RNA polymerase sigma factors"/>
    <property type="match status" value="1"/>
</dbReference>
<dbReference type="AlphaFoldDB" id="A0A1H3TZC2"/>
<dbReference type="STRING" id="137265.SAMN05421684_6645"/>
<evidence type="ECO:0000256" key="4">
    <source>
        <dbReference type="ARBA" id="ARBA00023125"/>
    </source>
</evidence>
<organism evidence="8 9">
    <name type="scientific">Asanoa ishikariensis</name>
    <dbReference type="NCBI Taxonomy" id="137265"/>
    <lineage>
        <taxon>Bacteria</taxon>
        <taxon>Bacillati</taxon>
        <taxon>Actinomycetota</taxon>
        <taxon>Actinomycetes</taxon>
        <taxon>Micromonosporales</taxon>
        <taxon>Micromonosporaceae</taxon>
        <taxon>Asanoa</taxon>
    </lineage>
</organism>